<feature type="region of interest" description="Disordered" evidence="1">
    <location>
        <begin position="1"/>
        <end position="241"/>
    </location>
</feature>
<dbReference type="Proteomes" id="UP000566819">
    <property type="component" value="Unassembled WGS sequence"/>
</dbReference>
<comment type="caution">
    <text evidence="2">The sequence shown here is derived from an EMBL/GenBank/DDBJ whole genome shotgun (WGS) entry which is preliminary data.</text>
</comment>
<feature type="compositionally biased region" description="Polar residues" evidence="1">
    <location>
        <begin position="533"/>
        <end position="551"/>
    </location>
</feature>
<feature type="compositionally biased region" description="Basic and acidic residues" evidence="1">
    <location>
        <begin position="988"/>
        <end position="999"/>
    </location>
</feature>
<proteinExistence type="predicted"/>
<dbReference type="EMBL" id="JAAMPI010001420">
    <property type="protein sequence ID" value="KAF4625280.1"/>
    <property type="molecule type" value="Genomic_DNA"/>
</dbReference>
<feature type="region of interest" description="Disordered" evidence="1">
    <location>
        <begin position="371"/>
        <end position="443"/>
    </location>
</feature>
<feature type="region of interest" description="Disordered" evidence="1">
    <location>
        <begin position="786"/>
        <end position="815"/>
    </location>
</feature>
<feature type="compositionally biased region" description="Low complexity" evidence="1">
    <location>
        <begin position="391"/>
        <end position="402"/>
    </location>
</feature>
<feature type="compositionally biased region" description="Low complexity" evidence="1">
    <location>
        <begin position="60"/>
        <end position="69"/>
    </location>
</feature>
<feature type="region of interest" description="Disordered" evidence="1">
    <location>
        <begin position="700"/>
        <end position="733"/>
    </location>
</feature>
<feature type="compositionally biased region" description="Polar residues" evidence="1">
    <location>
        <begin position="793"/>
        <end position="809"/>
    </location>
</feature>
<feature type="compositionally biased region" description="Basic and acidic residues" evidence="1">
    <location>
        <begin position="554"/>
        <end position="574"/>
    </location>
</feature>
<feature type="compositionally biased region" description="Basic and acidic residues" evidence="1">
    <location>
        <begin position="581"/>
        <end position="595"/>
    </location>
</feature>
<evidence type="ECO:0000256" key="1">
    <source>
        <dbReference type="SAM" id="MobiDB-lite"/>
    </source>
</evidence>
<gene>
    <name evidence="2" type="ORF">G7Y89_g12891</name>
</gene>
<sequence length="1005" mass="111060">MPSRELGSSSDPPNGVHAVSTTLLKRHKTLPHPREQRKPEIYPSTPVAKPQELVIDTGTSSISSSDASSPRTLKHTSKRIGILPPTPPTRSRQSSRSHAISVEAPKYDIASTKSSTPRVPSTPPNQKSPPTPDVTPPRAMPLAFRPRTTDRYPSSRTDSFKTARENPSSDEDDDEVSTVRPVLPSARQSALEVVPQLPEKPQKRKEVGLGLGLESDEGTTTPRPPAESPVEEFHVFDGEWGSETSEVEREWDYNLMRNVMVRKRPGLQLHMYTDGATDEVLEDDLVSPTAATKRVARSLPLQERIARHRKRRESIDQTPTEKFAQRVPWGPMDGLESPSTPDVRRFSAMSGRSITSTVIEAMVVDAPPTRRKTLRHTKKQIGLREVSSDQSTVSSGPTSVVSIEPHRLHHSTRRIPETRHRSLTSNGTLSTASSSGKSRRAVLKQGGIPVVVIPDRLSSAKSSRAPSLRSTSSRRTKRSLSLNSAPLSNSSKFNDPGYFDTLPPRKRTASESAGSGESIRTIDYPPNIPARRSSLSAPTSRNTSRAGSLTAESLKAHDLLQGKREDPPHQERVQSHPSTESARDLKSHSSRFNVDHNGDPFFGKRYSTQVTPFSQISYETAGTAAEVSEALAVSIYPHQNKSLLVVEQRSSSEPSPPSLEADDISQAAPPVMTLNGNTARSFNNLPATPPQPIHPMDAVDSPLRNPRAPPEPPSIKFIPPTPAALTPGREEEKQLGYDFDDRPTTSESRPSRGMSLMRRAFSKRRNSEPAMHITPSLLRRTFSLSNRRKDLSDSSTQTSKGVANPSTIYPSVADQPADGSKLHPFWRPTHFWDDLEEEGFADDELGGGYPAIDNRPGPPKRSLSGKLKRTFAILPIKDDYDSKPYVADRRTMRKSSSGNLRVVKQRSDPSLRREARDRLRYAAIRPETSEGNFGHGFKDGNGGRKVHTIPGIGIRVEYVGWGGMKQRLSEKRREQRSQKLRASISNPKEVRNGIDDVLRRRSSQI</sequence>
<dbReference type="OrthoDB" id="3870679at2759"/>
<reference evidence="2 3" key="1">
    <citation type="submission" date="2020-03" db="EMBL/GenBank/DDBJ databases">
        <title>Draft Genome Sequence of Cudoniella acicularis.</title>
        <authorList>
            <person name="Buettner E."/>
            <person name="Kellner H."/>
        </authorList>
    </citation>
    <scope>NUCLEOTIDE SEQUENCE [LARGE SCALE GENOMIC DNA]</scope>
    <source>
        <strain evidence="2 3">DSM 108380</strain>
    </source>
</reference>
<feature type="compositionally biased region" description="Low complexity" evidence="1">
    <location>
        <begin position="462"/>
        <end position="471"/>
    </location>
</feature>
<feature type="compositionally biased region" description="Polar residues" evidence="1">
    <location>
        <begin position="1"/>
        <end position="12"/>
    </location>
</feature>
<feature type="compositionally biased region" description="Pro residues" evidence="1">
    <location>
        <begin position="120"/>
        <end position="139"/>
    </location>
</feature>
<feature type="compositionally biased region" description="Low complexity" evidence="1">
    <location>
        <begin position="479"/>
        <end position="491"/>
    </location>
</feature>
<dbReference type="AlphaFoldDB" id="A0A8H4R8A1"/>
<feature type="region of interest" description="Disordered" evidence="1">
    <location>
        <begin position="458"/>
        <end position="595"/>
    </location>
</feature>
<protein>
    <submittedName>
        <fullName evidence="2">Uncharacterized protein</fullName>
    </submittedName>
</protein>
<evidence type="ECO:0000313" key="3">
    <source>
        <dbReference type="Proteomes" id="UP000566819"/>
    </source>
</evidence>
<organism evidence="2 3">
    <name type="scientific">Cudoniella acicularis</name>
    <dbReference type="NCBI Taxonomy" id="354080"/>
    <lineage>
        <taxon>Eukaryota</taxon>
        <taxon>Fungi</taxon>
        <taxon>Dikarya</taxon>
        <taxon>Ascomycota</taxon>
        <taxon>Pezizomycotina</taxon>
        <taxon>Leotiomycetes</taxon>
        <taxon>Helotiales</taxon>
        <taxon>Tricladiaceae</taxon>
        <taxon>Cudoniella</taxon>
    </lineage>
</organism>
<name>A0A8H4R8A1_9HELO</name>
<evidence type="ECO:0000313" key="2">
    <source>
        <dbReference type="EMBL" id="KAF4625280.1"/>
    </source>
</evidence>
<keyword evidence="3" id="KW-1185">Reference proteome</keyword>
<accession>A0A8H4R8A1</accession>
<feature type="compositionally biased region" description="Polar residues" evidence="1">
    <location>
        <begin position="423"/>
        <end position="436"/>
    </location>
</feature>
<feature type="compositionally biased region" description="Basic residues" evidence="1">
    <location>
        <begin position="371"/>
        <end position="381"/>
    </location>
</feature>
<feature type="region of interest" description="Disordered" evidence="1">
    <location>
        <begin position="969"/>
        <end position="1005"/>
    </location>
</feature>